<evidence type="ECO:0000256" key="1">
    <source>
        <dbReference type="SAM" id="MobiDB-lite"/>
    </source>
</evidence>
<sequence length="77" mass="8076">MLVFWSHLSSTLRSTSATFTPVVVPSKASRDIGIRFPNLTGFASNAMRRETSQLSATQGSANGTQTNSPTSAALTTG</sequence>
<evidence type="ECO:0000313" key="4">
    <source>
        <dbReference type="WBParaSite" id="SMUV_0001111301-mRNA-1"/>
    </source>
</evidence>
<dbReference type="AlphaFoldDB" id="A0A0N5B1F0"/>
<evidence type="ECO:0000256" key="2">
    <source>
        <dbReference type="SAM" id="SignalP"/>
    </source>
</evidence>
<organism evidence="3 4">
    <name type="scientific">Syphacia muris</name>
    <dbReference type="NCBI Taxonomy" id="451379"/>
    <lineage>
        <taxon>Eukaryota</taxon>
        <taxon>Metazoa</taxon>
        <taxon>Ecdysozoa</taxon>
        <taxon>Nematoda</taxon>
        <taxon>Chromadorea</taxon>
        <taxon>Rhabditida</taxon>
        <taxon>Spirurina</taxon>
        <taxon>Oxyuridomorpha</taxon>
        <taxon>Oxyuroidea</taxon>
        <taxon>Oxyuridae</taxon>
        <taxon>Syphacia</taxon>
    </lineage>
</organism>
<dbReference type="Proteomes" id="UP000046393">
    <property type="component" value="Unplaced"/>
</dbReference>
<keyword evidence="2" id="KW-0732">Signal</keyword>
<dbReference type="WBParaSite" id="SMUV_0001111301-mRNA-1">
    <property type="protein sequence ID" value="SMUV_0001111301-mRNA-1"/>
    <property type="gene ID" value="SMUV_0001111301"/>
</dbReference>
<feature type="signal peptide" evidence="2">
    <location>
        <begin position="1"/>
        <end position="17"/>
    </location>
</feature>
<name>A0A0N5B1F0_9BILA</name>
<evidence type="ECO:0000313" key="3">
    <source>
        <dbReference type="Proteomes" id="UP000046393"/>
    </source>
</evidence>
<accession>A0A0N5B1F0</accession>
<protein>
    <submittedName>
        <fullName evidence="4">Secreted protein</fullName>
    </submittedName>
</protein>
<keyword evidence="3" id="KW-1185">Reference proteome</keyword>
<reference evidence="4" key="1">
    <citation type="submission" date="2017-02" db="UniProtKB">
        <authorList>
            <consortium name="WormBaseParasite"/>
        </authorList>
    </citation>
    <scope>IDENTIFICATION</scope>
</reference>
<feature type="compositionally biased region" description="Polar residues" evidence="1">
    <location>
        <begin position="52"/>
        <end position="77"/>
    </location>
</feature>
<proteinExistence type="predicted"/>
<feature type="chain" id="PRO_5005893610" evidence="2">
    <location>
        <begin position="18"/>
        <end position="77"/>
    </location>
</feature>
<feature type="region of interest" description="Disordered" evidence="1">
    <location>
        <begin position="49"/>
        <end position="77"/>
    </location>
</feature>